<dbReference type="Proteomes" id="UP001064489">
    <property type="component" value="Chromosome 1"/>
</dbReference>
<evidence type="ECO:0000313" key="1">
    <source>
        <dbReference type="EMBL" id="KAI9193815.1"/>
    </source>
</evidence>
<dbReference type="AlphaFoldDB" id="A0AAD5JBQ1"/>
<protein>
    <submittedName>
        <fullName evidence="1">Uncharacterized protein</fullName>
    </submittedName>
</protein>
<comment type="caution">
    <text evidence="1">The sequence shown here is derived from an EMBL/GenBank/DDBJ whole genome shotgun (WGS) entry which is preliminary data.</text>
</comment>
<sequence length="99" mass="11545">MLVKDVEWRGQCMEPEVYVYHHENKSPLGGPLVYRLKDLLVVRVELSSGWLEVLVIVGFGDDCVQIGTTERHLCFWHRKQDMRIKVAQLVSNMMLGNFR</sequence>
<reference evidence="1" key="2">
    <citation type="submission" date="2023-02" db="EMBL/GenBank/DDBJ databases">
        <authorList>
            <person name="Swenson N.G."/>
            <person name="Wegrzyn J.L."/>
            <person name="Mcevoy S.L."/>
        </authorList>
    </citation>
    <scope>NUCLEOTIDE SEQUENCE</scope>
    <source>
        <strain evidence="1">91603</strain>
        <tissue evidence="1">Leaf</tissue>
    </source>
</reference>
<evidence type="ECO:0000313" key="2">
    <source>
        <dbReference type="Proteomes" id="UP001064489"/>
    </source>
</evidence>
<proteinExistence type="predicted"/>
<dbReference type="EMBL" id="JAJSOW010000003">
    <property type="protein sequence ID" value="KAI9193815.1"/>
    <property type="molecule type" value="Genomic_DNA"/>
</dbReference>
<reference evidence="1" key="1">
    <citation type="journal article" date="2022" name="Plant J.">
        <title>Strategies of tolerance reflected in two North American maple genomes.</title>
        <authorList>
            <person name="McEvoy S.L."/>
            <person name="Sezen U.U."/>
            <person name="Trouern-Trend A."/>
            <person name="McMahon S.M."/>
            <person name="Schaberg P.G."/>
            <person name="Yang J."/>
            <person name="Wegrzyn J.L."/>
            <person name="Swenson N.G."/>
        </authorList>
    </citation>
    <scope>NUCLEOTIDE SEQUENCE</scope>
    <source>
        <strain evidence="1">91603</strain>
    </source>
</reference>
<name>A0AAD5JBQ1_ACENE</name>
<accession>A0AAD5JBQ1</accession>
<keyword evidence="2" id="KW-1185">Reference proteome</keyword>
<organism evidence="1 2">
    <name type="scientific">Acer negundo</name>
    <name type="common">Box elder</name>
    <dbReference type="NCBI Taxonomy" id="4023"/>
    <lineage>
        <taxon>Eukaryota</taxon>
        <taxon>Viridiplantae</taxon>
        <taxon>Streptophyta</taxon>
        <taxon>Embryophyta</taxon>
        <taxon>Tracheophyta</taxon>
        <taxon>Spermatophyta</taxon>
        <taxon>Magnoliopsida</taxon>
        <taxon>eudicotyledons</taxon>
        <taxon>Gunneridae</taxon>
        <taxon>Pentapetalae</taxon>
        <taxon>rosids</taxon>
        <taxon>malvids</taxon>
        <taxon>Sapindales</taxon>
        <taxon>Sapindaceae</taxon>
        <taxon>Hippocastanoideae</taxon>
        <taxon>Acereae</taxon>
        <taxon>Acer</taxon>
    </lineage>
</organism>
<gene>
    <name evidence="1" type="ORF">LWI28_000405</name>
</gene>